<evidence type="ECO:0000313" key="3">
    <source>
        <dbReference type="Proteomes" id="UP001365846"/>
    </source>
</evidence>
<dbReference type="PANTHER" id="PTHR42160:SF1">
    <property type="entry name" value="URACIL-DNA GLYCOSYLASE SUPERFAMILY PROTEIN"/>
    <property type="match status" value="1"/>
</dbReference>
<dbReference type="InterPro" id="IPR005122">
    <property type="entry name" value="Uracil-DNA_glycosylase-like"/>
</dbReference>
<accession>A0ABU8VL30</accession>
<organism evidence="2 3">
    <name type="scientific">Variovorax ureilyticus</name>
    <dbReference type="NCBI Taxonomy" id="1836198"/>
    <lineage>
        <taxon>Bacteria</taxon>
        <taxon>Pseudomonadati</taxon>
        <taxon>Pseudomonadota</taxon>
        <taxon>Betaproteobacteria</taxon>
        <taxon>Burkholderiales</taxon>
        <taxon>Comamonadaceae</taxon>
        <taxon>Variovorax</taxon>
    </lineage>
</organism>
<feature type="domain" description="Uracil-DNA glycosylase-like" evidence="1">
    <location>
        <begin position="43"/>
        <end position="200"/>
    </location>
</feature>
<proteinExistence type="predicted"/>
<dbReference type="Proteomes" id="UP001365846">
    <property type="component" value="Unassembled WGS sequence"/>
</dbReference>
<gene>
    <name evidence="2" type="ORF">WKW77_25110</name>
</gene>
<keyword evidence="3" id="KW-1185">Reference proteome</keyword>
<dbReference type="InterPro" id="IPR047124">
    <property type="entry name" value="HI_0220.2"/>
</dbReference>
<reference evidence="2 3" key="1">
    <citation type="submission" date="2024-03" db="EMBL/GenBank/DDBJ databases">
        <title>Novel species of the genus Variovorax.</title>
        <authorList>
            <person name="Liu Q."/>
            <person name="Xin Y.-H."/>
        </authorList>
    </citation>
    <scope>NUCLEOTIDE SEQUENCE [LARGE SCALE GENOMIC DNA]</scope>
    <source>
        <strain evidence="2 3">KACC 18899</strain>
    </source>
</reference>
<dbReference type="SMART" id="SM00987">
    <property type="entry name" value="UreE_C"/>
    <property type="match status" value="1"/>
</dbReference>
<dbReference type="RefSeq" id="WP_340359611.1">
    <property type="nucleotide sequence ID" value="NZ_JBBKZU010000012.1"/>
</dbReference>
<dbReference type="EMBL" id="JBBKZU010000012">
    <property type="protein sequence ID" value="MEJ8814383.1"/>
    <property type="molecule type" value="Genomic_DNA"/>
</dbReference>
<dbReference type="Pfam" id="PF03167">
    <property type="entry name" value="UDG"/>
    <property type="match status" value="1"/>
</dbReference>
<name>A0ABU8VL30_9BURK</name>
<dbReference type="SMART" id="SM00986">
    <property type="entry name" value="UDG"/>
    <property type="match status" value="1"/>
</dbReference>
<dbReference type="InterPro" id="IPR036895">
    <property type="entry name" value="Uracil-DNA_glycosylase-like_sf"/>
</dbReference>
<dbReference type="CDD" id="cd10033">
    <property type="entry name" value="UDG_like"/>
    <property type="match status" value="1"/>
</dbReference>
<sequence>MNAAARPCRLEAITPRQDLDSVLAAARGCRACEAHLPLGPRPVLQAGYAARILVVGQAPGVRVHKSGIPWDDPSGERLRNWTGLCEKRFYDACLVAIIPMGFCYPGRGQGGDLPPRRECADLWLDALLAQLPHVELTLLIGLHAQRHFLGRRRKESLTETVKAWREFAPNCFPLPHPSARNTPWFQRNPWFEQDLLPALRQRVVLLKQDGVTP</sequence>
<dbReference type="PANTHER" id="PTHR42160">
    <property type="entry name" value="URACIL-DNA GLYCOSYLASE SUPERFAMILY PROTEIN"/>
    <property type="match status" value="1"/>
</dbReference>
<evidence type="ECO:0000313" key="2">
    <source>
        <dbReference type="EMBL" id="MEJ8814383.1"/>
    </source>
</evidence>
<evidence type="ECO:0000259" key="1">
    <source>
        <dbReference type="SMART" id="SM00986"/>
    </source>
</evidence>
<protein>
    <submittedName>
        <fullName evidence="2">Uracil-DNA glycosylase family protein</fullName>
    </submittedName>
</protein>
<comment type="caution">
    <text evidence="2">The sequence shown here is derived from an EMBL/GenBank/DDBJ whole genome shotgun (WGS) entry which is preliminary data.</text>
</comment>
<dbReference type="SUPFAM" id="SSF52141">
    <property type="entry name" value="Uracil-DNA glycosylase-like"/>
    <property type="match status" value="1"/>
</dbReference>
<dbReference type="Gene3D" id="3.40.470.10">
    <property type="entry name" value="Uracil-DNA glycosylase-like domain"/>
    <property type="match status" value="1"/>
</dbReference>